<keyword evidence="5" id="KW-0479">Metal-binding</keyword>
<keyword evidence="4" id="KW-0004">4Fe-4S</keyword>
<evidence type="ECO:0000256" key="8">
    <source>
        <dbReference type="ARBA" id="ARBA00023014"/>
    </source>
</evidence>
<dbReference type="Gene3D" id="3.40.50.740">
    <property type="match status" value="1"/>
</dbReference>
<dbReference type="PANTHER" id="PTHR43598:SF1">
    <property type="entry name" value="FORMATE DEHYDROGENASE-O MAJOR SUBUNIT"/>
    <property type="match status" value="1"/>
</dbReference>
<dbReference type="Proteomes" id="UP000221222">
    <property type="component" value="Unassembled WGS sequence"/>
</dbReference>
<dbReference type="PROSITE" id="PS51669">
    <property type="entry name" value="4FE4S_MOW_BIS_MGD"/>
    <property type="match status" value="1"/>
</dbReference>
<keyword evidence="6" id="KW-0560">Oxidoreductase</keyword>
<proteinExistence type="inferred from homology"/>
<evidence type="ECO:0000256" key="6">
    <source>
        <dbReference type="ARBA" id="ARBA00023002"/>
    </source>
</evidence>
<evidence type="ECO:0000313" key="10">
    <source>
        <dbReference type="EMBL" id="PHO16822.1"/>
    </source>
</evidence>
<comment type="similarity">
    <text evidence="3">Belongs to the prokaryotic molybdopterin-containing oxidoreductase family.</text>
</comment>
<evidence type="ECO:0000313" key="11">
    <source>
        <dbReference type="Proteomes" id="UP000221222"/>
    </source>
</evidence>
<dbReference type="GO" id="GO:0009055">
    <property type="term" value="F:electron transfer activity"/>
    <property type="evidence" value="ECO:0007669"/>
    <property type="project" value="TreeGrafter"/>
</dbReference>
<feature type="domain" description="4Fe-4S Mo/W bis-MGD-type" evidence="9">
    <location>
        <begin position="55"/>
        <end position="111"/>
    </location>
</feature>
<keyword evidence="7" id="KW-0408">Iron</keyword>
<dbReference type="InterPro" id="IPR006656">
    <property type="entry name" value="Mopterin_OxRdtase"/>
</dbReference>
<sequence length="186" mass="20692">MSKDELKDISLKLGRRNFLKLASIGAGIGATSMFASTNNVREATKEEIKNPFPGSKKVKTICSICSAGCGVVAEVQNGVWVRQDVAQDHPISEGSHCCKGIDQIDLVKSKQRVKHPLKKVDGKWQRISWKQAIEEISEKMLKLRAENGPDVAMFLGSAKFNLQQAFYFRKFAAMWGTNNIDHVARI</sequence>
<organism evidence="10 11">
    <name type="scientific">Malaciobacter molluscorum LMG 25693</name>
    <dbReference type="NCBI Taxonomy" id="870501"/>
    <lineage>
        <taxon>Bacteria</taxon>
        <taxon>Pseudomonadati</taxon>
        <taxon>Campylobacterota</taxon>
        <taxon>Epsilonproteobacteria</taxon>
        <taxon>Campylobacterales</taxon>
        <taxon>Arcobacteraceae</taxon>
        <taxon>Malaciobacter</taxon>
    </lineage>
</organism>
<dbReference type="Pfam" id="PF00384">
    <property type="entry name" value="Molybdopterin"/>
    <property type="match status" value="1"/>
</dbReference>
<protein>
    <recommendedName>
        <fullName evidence="9">4Fe-4S Mo/W bis-MGD-type domain-containing protein</fullName>
    </recommendedName>
</protein>
<evidence type="ECO:0000256" key="3">
    <source>
        <dbReference type="ARBA" id="ARBA00010312"/>
    </source>
</evidence>
<name>A0A2G1DE89_9BACT</name>
<comment type="subcellular location">
    <subcellularLocation>
        <location evidence="2">Cell envelope</location>
    </subcellularLocation>
</comment>
<dbReference type="InterPro" id="IPR006963">
    <property type="entry name" value="Mopterin_OxRdtase_4Fe-4S_dom"/>
</dbReference>
<dbReference type="PROSITE" id="PS51318">
    <property type="entry name" value="TAT"/>
    <property type="match status" value="1"/>
</dbReference>
<comment type="cofactor">
    <cofactor evidence="1">
        <name>[4Fe-4S] cluster</name>
        <dbReference type="ChEBI" id="CHEBI:49883"/>
    </cofactor>
</comment>
<evidence type="ECO:0000259" key="9">
    <source>
        <dbReference type="PROSITE" id="PS51669"/>
    </source>
</evidence>
<dbReference type="SMART" id="SM00926">
    <property type="entry name" value="Molybdop_Fe4S4"/>
    <property type="match status" value="1"/>
</dbReference>
<keyword evidence="8" id="KW-0411">Iron-sulfur</keyword>
<dbReference type="Gene3D" id="2.20.25.90">
    <property type="entry name" value="ADC-like domains"/>
    <property type="match status" value="1"/>
</dbReference>
<reference evidence="10 11" key="1">
    <citation type="submission" date="2017-09" db="EMBL/GenBank/DDBJ databases">
        <title>Arcobacter canalis sp. nov., a new species isolated from a water canal contaminated with urban sewage.</title>
        <authorList>
            <person name="Perez-Cataluna A."/>
            <person name="Salas-Masso N."/>
            <person name="Figueras M.J."/>
        </authorList>
    </citation>
    <scope>NUCLEOTIDE SEQUENCE [LARGE SCALE GENOMIC DNA]</scope>
    <source>
        <strain evidence="10 11">F98-3</strain>
    </source>
</reference>
<dbReference type="GO" id="GO:0051539">
    <property type="term" value="F:4 iron, 4 sulfur cluster binding"/>
    <property type="evidence" value="ECO:0007669"/>
    <property type="project" value="UniProtKB-KW"/>
</dbReference>
<evidence type="ECO:0000256" key="1">
    <source>
        <dbReference type="ARBA" id="ARBA00001966"/>
    </source>
</evidence>
<gene>
    <name evidence="10" type="ORF">CPU12_13660</name>
</gene>
<dbReference type="GO" id="GO:0016491">
    <property type="term" value="F:oxidoreductase activity"/>
    <property type="evidence" value="ECO:0007669"/>
    <property type="project" value="UniProtKB-KW"/>
</dbReference>
<keyword evidence="11" id="KW-1185">Reference proteome</keyword>
<evidence type="ECO:0000256" key="5">
    <source>
        <dbReference type="ARBA" id="ARBA00022723"/>
    </source>
</evidence>
<dbReference type="GO" id="GO:0030151">
    <property type="term" value="F:molybdenum ion binding"/>
    <property type="evidence" value="ECO:0007669"/>
    <property type="project" value="TreeGrafter"/>
</dbReference>
<dbReference type="AlphaFoldDB" id="A0A2G1DE89"/>
<evidence type="ECO:0000256" key="4">
    <source>
        <dbReference type="ARBA" id="ARBA00022485"/>
    </source>
</evidence>
<evidence type="ECO:0000256" key="7">
    <source>
        <dbReference type="ARBA" id="ARBA00023004"/>
    </source>
</evidence>
<evidence type="ECO:0000256" key="2">
    <source>
        <dbReference type="ARBA" id="ARBA00004196"/>
    </source>
</evidence>
<dbReference type="EMBL" id="NXFY01000049">
    <property type="protein sequence ID" value="PHO16822.1"/>
    <property type="molecule type" value="Genomic_DNA"/>
</dbReference>
<dbReference type="InterPro" id="IPR006311">
    <property type="entry name" value="TAT_signal"/>
</dbReference>
<dbReference type="GO" id="GO:0009061">
    <property type="term" value="P:anaerobic respiration"/>
    <property type="evidence" value="ECO:0007669"/>
    <property type="project" value="TreeGrafter"/>
</dbReference>
<dbReference type="SUPFAM" id="SSF53706">
    <property type="entry name" value="Formate dehydrogenase/DMSO reductase, domains 1-3"/>
    <property type="match status" value="1"/>
</dbReference>
<dbReference type="PANTHER" id="PTHR43598">
    <property type="entry name" value="TUNGSTEN-CONTAINING FORMYLMETHANOFURAN DEHYDROGENASE 2 SUBUNIT B"/>
    <property type="match status" value="1"/>
</dbReference>
<comment type="caution">
    <text evidence="10">The sequence shown here is derived from an EMBL/GenBank/DDBJ whole genome shotgun (WGS) entry which is preliminary data.</text>
</comment>
<dbReference type="GO" id="GO:0030313">
    <property type="term" value="C:cell envelope"/>
    <property type="evidence" value="ECO:0007669"/>
    <property type="project" value="UniProtKB-SubCell"/>
</dbReference>
<dbReference type="Pfam" id="PF04879">
    <property type="entry name" value="Molybdop_Fe4S4"/>
    <property type="match status" value="1"/>
</dbReference>
<accession>A0A2G1DE89</accession>